<proteinExistence type="predicted"/>
<name>S3C2F1_OPHP1</name>
<evidence type="ECO:0000313" key="2">
    <source>
        <dbReference type="Proteomes" id="UP000016923"/>
    </source>
</evidence>
<sequence>MAVPGRMSLEDAGRRILGEVEEISLEEVMLRIRGHVGDFGDQYEGSNRADMHRSPHQIGGFAAQSPVKQYRGATAAGLRLLSFHVPELQQVVATHFDATRSPELVVGGSRPLALVYFLVATLITTQRYAVVIVDTEARFEVRRLLGMRPAVHGAVPKSSVCEDDLQHVHVFRTDPRWHTSLRELVATAEQRALYGMQRRRDRPLWGTIAVGSTASGAALPSTIEAVGASFPHGAGAALATGYYGWLRVDALRHHGEQDEQVRQDGKVNHEEFVQTRREQRLTDLFNDIHLGPPELAMCETAALDQVEHVVWVASSPWGGFAFNLSGRSEPYNEMPTVRSAQVYEPRTVL</sequence>
<dbReference type="STRING" id="1262450.S3C2F1"/>
<dbReference type="EMBL" id="KE148152">
    <property type="protein sequence ID" value="EPE06947.1"/>
    <property type="molecule type" value="Genomic_DNA"/>
</dbReference>
<dbReference type="Proteomes" id="UP000016923">
    <property type="component" value="Unassembled WGS sequence"/>
</dbReference>
<keyword evidence="2" id="KW-1185">Reference proteome</keyword>
<accession>S3C2F1</accession>
<dbReference type="HOGENOM" id="CLU_070655_0_0_1"/>
<dbReference type="AlphaFoldDB" id="S3C2F1"/>
<gene>
    <name evidence="1" type="ORF">F503_03374</name>
</gene>
<dbReference type="OMA" id="ELAMCET"/>
<evidence type="ECO:0000313" key="1">
    <source>
        <dbReference type="EMBL" id="EPE06947.1"/>
    </source>
</evidence>
<dbReference type="OrthoDB" id="3596146at2759"/>
<protein>
    <submittedName>
        <fullName evidence="1">Cytochrome c oxidase family protein</fullName>
    </submittedName>
</protein>
<dbReference type="eggNOG" id="ENOG502RS6B">
    <property type="taxonomic scope" value="Eukaryota"/>
</dbReference>
<reference evidence="1 2" key="1">
    <citation type="journal article" date="2013" name="BMC Genomics">
        <title>The genome and transcriptome of the pine saprophyte Ophiostoma piceae, and a comparison with the bark beetle-associated pine pathogen Grosmannia clavigera.</title>
        <authorList>
            <person name="Haridas S."/>
            <person name="Wang Y."/>
            <person name="Lim L."/>
            <person name="Massoumi Alamouti S."/>
            <person name="Jackman S."/>
            <person name="Docking R."/>
            <person name="Robertson G."/>
            <person name="Birol I."/>
            <person name="Bohlmann J."/>
            <person name="Breuil C."/>
        </authorList>
    </citation>
    <scope>NUCLEOTIDE SEQUENCE [LARGE SCALE GENOMIC DNA]</scope>
    <source>
        <strain evidence="1 2">UAMH 11346</strain>
    </source>
</reference>
<dbReference type="VEuPathDB" id="FungiDB:F503_03374"/>
<organism evidence="1 2">
    <name type="scientific">Ophiostoma piceae (strain UAMH 11346)</name>
    <name type="common">Sap stain fungus</name>
    <dbReference type="NCBI Taxonomy" id="1262450"/>
    <lineage>
        <taxon>Eukaryota</taxon>
        <taxon>Fungi</taxon>
        <taxon>Dikarya</taxon>
        <taxon>Ascomycota</taxon>
        <taxon>Pezizomycotina</taxon>
        <taxon>Sordariomycetes</taxon>
        <taxon>Sordariomycetidae</taxon>
        <taxon>Ophiostomatales</taxon>
        <taxon>Ophiostomataceae</taxon>
        <taxon>Ophiostoma</taxon>
    </lineage>
</organism>